<protein>
    <submittedName>
        <fullName evidence="1">Uncharacterized protein</fullName>
    </submittedName>
</protein>
<reference evidence="1 2" key="1">
    <citation type="journal article" date="2021" name="BMC Genomics">
        <title>Datura genome reveals duplications of psychoactive alkaloid biosynthetic genes and high mutation rate following tissue culture.</title>
        <authorList>
            <person name="Rajewski A."/>
            <person name="Carter-House D."/>
            <person name="Stajich J."/>
            <person name="Litt A."/>
        </authorList>
    </citation>
    <scope>NUCLEOTIDE SEQUENCE [LARGE SCALE GENOMIC DNA]</scope>
    <source>
        <strain evidence="1">AR-01</strain>
    </source>
</reference>
<dbReference type="EMBL" id="JACEIK010001390">
    <property type="protein sequence ID" value="MCD7469000.1"/>
    <property type="molecule type" value="Genomic_DNA"/>
</dbReference>
<keyword evidence="2" id="KW-1185">Reference proteome</keyword>
<comment type="caution">
    <text evidence="1">The sequence shown here is derived from an EMBL/GenBank/DDBJ whole genome shotgun (WGS) entry which is preliminary data.</text>
</comment>
<organism evidence="1 2">
    <name type="scientific">Datura stramonium</name>
    <name type="common">Jimsonweed</name>
    <name type="synonym">Common thornapple</name>
    <dbReference type="NCBI Taxonomy" id="4076"/>
    <lineage>
        <taxon>Eukaryota</taxon>
        <taxon>Viridiplantae</taxon>
        <taxon>Streptophyta</taxon>
        <taxon>Embryophyta</taxon>
        <taxon>Tracheophyta</taxon>
        <taxon>Spermatophyta</taxon>
        <taxon>Magnoliopsida</taxon>
        <taxon>eudicotyledons</taxon>
        <taxon>Gunneridae</taxon>
        <taxon>Pentapetalae</taxon>
        <taxon>asterids</taxon>
        <taxon>lamiids</taxon>
        <taxon>Solanales</taxon>
        <taxon>Solanaceae</taxon>
        <taxon>Solanoideae</taxon>
        <taxon>Datureae</taxon>
        <taxon>Datura</taxon>
    </lineage>
</organism>
<name>A0ABS8TDN4_DATST</name>
<evidence type="ECO:0000313" key="2">
    <source>
        <dbReference type="Proteomes" id="UP000823775"/>
    </source>
</evidence>
<evidence type="ECO:0000313" key="1">
    <source>
        <dbReference type="EMBL" id="MCD7469000.1"/>
    </source>
</evidence>
<accession>A0ABS8TDN4</accession>
<sequence>MTVNNVDDYNDCELKRVNKKLDVQLSQAIAKAISLQQNLFHRSEIMEIVKQPLQRWPNPMSRTLIYCSKKVTTAADDRNQYVGFKWNFRDYASLFLKHELSISRDNFSQEQNNSPFKLSGATAKAVPLQRNLFHRGEIMVAVKRPRTDDPIQ</sequence>
<dbReference type="Proteomes" id="UP000823775">
    <property type="component" value="Unassembled WGS sequence"/>
</dbReference>
<proteinExistence type="predicted"/>
<gene>
    <name evidence="1" type="ORF">HAX54_007611</name>
</gene>